<proteinExistence type="predicted"/>
<reference evidence="1" key="1">
    <citation type="submission" date="2023-03" db="EMBL/GenBank/DDBJ databases">
        <title>Andean soil-derived lignocellulolytic bacterial consortium as a source of novel taxa and putative plastic-active enzymes.</title>
        <authorList>
            <person name="Diaz-Garcia L."/>
            <person name="Chuvochina M."/>
            <person name="Feuerriegel G."/>
            <person name="Bunk B."/>
            <person name="Sproer C."/>
            <person name="Streit W.R."/>
            <person name="Rodriguez L.M."/>
            <person name="Overmann J."/>
            <person name="Jimenez D.J."/>
        </authorList>
    </citation>
    <scope>NUCLEOTIDE SEQUENCE</scope>
    <source>
        <strain evidence="1">MAG 7</strain>
    </source>
</reference>
<name>A0AAJ6BEV1_9BACT</name>
<dbReference type="SUPFAM" id="SSF50939">
    <property type="entry name" value="Sialidases"/>
    <property type="match status" value="1"/>
</dbReference>
<accession>A0AAJ6BEV1</accession>
<protein>
    <submittedName>
        <fullName evidence="1">BNR repeat-containing protein</fullName>
    </submittedName>
</protein>
<dbReference type="Pfam" id="PF15892">
    <property type="entry name" value="BNR_4"/>
    <property type="match status" value="1"/>
</dbReference>
<dbReference type="EMBL" id="CP119311">
    <property type="protein sequence ID" value="WEK33577.1"/>
    <property type="molecule type" value="Genomic_DNA"/>
</dbReference>
<gene>
    <name evidence="1" type="ORF">P0Y53_13885</name>
</gene>
<evidence type="ECO:0000313" key="1">
    <source>
        <dbReference type="EMBL" id="WEK33577.1"/>
    </source>
</evidence>
<dbReference type="InterPro" id="IPR036278">
    <property type="entry name" value="Sialidase_sf"/>
</dbReference>
<organism evidence="1 2">
    <name type="scientific">Candidatus Pseudobacter hemicellulosilyticus</name>
    <dbReference type="NCBI Taxonomy" id="3121375"/>
    <lineage>
        <taxon>Bacteria</taxon>
        <taxon>Pseudomonadati</taxon>
        <taxon>Bacteroidota</taxon>
        <taxon>Chitinophagia</taxon>
        <taxon>Chitinophagales</taxon>
        <taxon>Chitinophagaceae</taxon>
        <taxon>Pseudobacter</taxon>
    </lineage>
</organism>
<dbReference type="Proteomes" id="UP001220610">
    <property type="component" value="Chromosome"/>
</dbReference>
<dbReference type="AlphaFoldDB" id="A0AAJ6BEV1"/>
<sequence>MSKAITIVNRAARLCIGWVLLPVVVVLHMQGCSQALHTPRLVAVDSGWAANSVNTVVFRKNALYTQGDYQYISYYNAEGYVVLGKRKQGSAQWTLQTTPFKGHVQDAHNSISLIADGEGYLHLSWDHHGSPLKYARSKTPGGLDMEGPMPMTGQTESNVTYPEFFRMGNGDILFLYRDGSSGRGNLVMNRYQTDRKQWVRLHSNLIDGEGQRNAYWQAAVQGETIHLSWVWRESPDVASNHDLCYAVSKDGGRSWQQAGGRSYTLPITMASAELVQAIPQKSELINQTSMTTDEAGNPYIASYWRDSGSAVPQYHVVFRWENEWHTRNLGFRQTAFSLSGMGTKQIPISRPQIIAWQKKKGLAVALLFRDAERNNKVSVALNKNIIGSTQWQLKDLTGFSVGSWEPLLDPARWQQQKTLQLFVQPVQQADAEGRTQTPPQLVQVLEWKP</sequence>
<evidence type="ECO:0000313" key="2">
    <source>
        <dbReference type="Proteomes" id="UP001220610"/>
    </source>
</evidence>